<evidence type="ECO:0000313" key="7">
    <source>
        <dbReference type="EMBL" id="PRP80198.1"/>
    </source>
</evidence>
<dbReference type="Pfam" id="PF00017">
    <property type="entry name" value="SH2"/>
    <property type="match status" value="1"/>
</dbReference>
<feature type="region of interest" description="Disordered" evidence="5">
    <location>
        <begin position="520"/>
        <end position="594"/>
    </location>
</feature>
<evidence type="ECO:0000313" key="8">
    <source>
        <dbReference type="Proteomes" id="UP000241769"/>
    </source>
</evidence>
<keyword evidence="3" id="KW-0727">SH2 domain</keyword>
<dbReference type="Gene3D" id="2.130.10.10">
    <property type="entry name" value="YVTN repeat-like/Quinoprotein amine dehydrogenase"/>
    <property type="match status" value="3"/>
</dbReference>
<dbReference type="PROSITE" id="PS50082">
    <property type="entry name" value="WD_REPEATS_2"/>
    <property type="match status" value="5"/>
</dbReference>
<dbReference type="EMBL" id="MDYQ01000158">
    <property type="protein sequence ID" value="PRP80198.1"/>
    <property type="molecule type" value="Genomic_DNA"/>
</dbReference>
<proteinExistence type="predicted"/>
<dbReference type="CDD" id="cd00173">
    <property type="entry name" value="SH2"/>
    <property type="match status" value="1"/>
</dbReference>
<accession>A0A2P6N8C8</accession>
<dbReference type="Proteomes" id="UP000241769">
    <property type="component" value="Unassembled WGS sequence"/>
</dbReference>
<dbReference type="InterPro" id="IPR000980">
    <property type="entry name" value="SH2"/>
</dbReference>
<keyword evidence="1 4" id="KW-0853">WD repeat</keyword>
<dbReference type="InterPro" id="IPR020472">
    <property type="entry name" value="WD40_PAC1"/>
</dbReference>
<protein>
    <submittedName>
        <fullName evidence="7">F-box/WD repeat-containing protein 7-like isoform 1</fullName>
    </submittedName>
</protein>
<dbReference type="PROSITE" id="PS50294">
    <property type="entry name" value="WD_REPEATS_REGION"/>
    <property type="match status" value="2"/>
</dbReference>
<dbReference type="SUPFAM" id="SSF55550">
    <property type="entry name" value="SH2 domain"/>
    <property type="match status" value="1"/>
</dbReference>
<comment type="caution">
    <text evidence="7">The sequence shown here is derived from an EMBL/GenBank/DDBJ whole genome shotgun (WGS) entry which is preliminary data.</text>
</comment>
<keyword evidence="2" id="KW-0677">Repeat</keyword>
<dbReference type="InterPro" id="IPR015943">
    <property type="entry name" value="WD40/YVTN_repeat-like_dom_sf"/>
</dbReference>
<evidence type="ECO:0000256" key="1">
    <source>
        <dbReference type="ARBA" id="ARBA00022574"/>
    </source>
</evidence>
<feature type="repeat" description="WD" evidence="4">
    <location>
        <begin position="273"/>
        <end position="312"/>
    </location>
</feature>
<feature type="domain" description="SH2" evidence="6">
    <location>
        <begin position="608"/>
        <end position="676"/>
    </location>
</feature>
<name>A0A2P6N8C8_9EUKA</name>
<feature type="repeat" description="WD" evidence="4">
    <location>
        <begin position="313"/>
        <end position="342"/>
    </location>
</feature>
<dbReference type="InterPro" id="IPR019775">
    <property type="entry name" value="WD40_repeat_CS"/>
</dbReference>
<dbReference type="PRINTS" id="PR00320">
    <property type="entry name" value="GPROTEINBRPT"/>
</dbReference>
<dbReference type="PROSITE" id="PS50001">
    <property type="entry name" value="SH2"/>
    <property type="match status" value="1"/>
</dbReference>
<dbReference type="InterPro" id="IPR036322">
    <property type="entry name" value="WD40_repeat_dom_sf"/>
</dbReference>
<keyword evidence="8" id="KW-1185">Reference proteome</keyword>
<dbReference type="PANTHER" id="PTHR19848">
    <property type="entry name" value="WD40 REPEAT PROTEIN"/>
    <property type="match status" value="1"/>
</dbReference>
<dbReference type="InterPro" id="IPR036860">
    <property type="entry name" value="SH2_dom_sf"/>
</dbReference>
<dbReference type="Pfam" id="PF00400">
    <property type="entry name" value="WD40"/>
    <property type="match status" value="5"/>
</dbReference>
<reference evidence="7 8" key="1">
    <citation type="journal article" date="2018" name="Genome Biol. Evol.">
        <title>Multiple Roots of Fruiting Body Formation in Amoebozoa.</title>
        <authorList>
            <person name="Hillmann F."/>
            <person name="Forbes G."/>
            <person name="Novohradska S."/>
            <person name="Ferling I."/>
            <person name="Riege K."/>
            <person name="Groth M."/>
            <person name="Westermann M."/>
            <person name="Marz M."/>
            <person name="Spaller T."/>
            <person name="Winckler T."/>
            <person name="Schaap P."/>
            <person name="Glockner G."/>
        </authorList>
    </citation>
    <scope>NUCLEOTIDE SEQUENCE [LARGE SCALE GENOMIC DNA]</scope>
    <source>
        <strain evidence="7 8">Jena</strain>
    </source>
</reference>
<gene>
    <name evidence="7" type="ORF">PROFUN_12156</name>
</gene>
<dbReference type="PANTHER" id="PTHR19848:SF8">
    <property type="entry name" value="F-BOX AND WD REPEAT DOMAIN CONTAINING 7"/>
    <property type="match status" value="1"/>
</dbReference>
<dbReference type="STRING" id="1890364.A0A2P6N8C8"/>
<feature type="repeat" description="WD" evidence="4">
    <location>
        <begin position="485"/>
        <end position="516"/>
    </location>
</feature>
<evidence type="ECO:0000256" key="2">
    <source>
        <dbReference type="ARBA" id="ARBA00022737"/>
    </source>
</evidence>
<feature type="repeat" description="WD" evidence="4">
    <location>
        <begin position="446"/>
        <end position="485"/>
    </location>
</feature>
<dbReference type="AlphaFoldDB" id="A0A2P6N8C8"/>
<dbReference type="InterPro" id="IPR001680">
    <property type="entry name" value="WD40_rpt"/>
</dbReference>
<dbReference type="CDD" id="cd00200">
    <property type="entry name" value="WD40"/>
    <property type="match status" value="1"/>
</dbReference>
<dbReference type="OrthoDB" id="332886at2759"/>
<feature type="compositionally biased region" description="Polar residues" evidence="5">
    <location>
        <begin position="556"/>
        <end position="568"/>
    </location>
</feature>
<sequence>MSLSFLTRKPKAQDDTGLVCNLSLKQILEDIEQLEDVNTLKAFNTIASVQSTSSPLCLPESSNSPIVRKNQTPEELKAQIQKRRTDGDLNHFYSGTTQRIGTVNSLFTQTIPSLQTLGDTNRDTQSSIQRFLESQPSKRSVSCLCFVFAPTAINAPRSQLDTIEKFETTEALQPNMSNAREPVEVSEPLSFMKTDNGTAVRSLTYKDDNLYILHNNNAINIWDQKKNAVSKELKMEGKVHMMELRMDFLYIALDKSITTWEAKTRKFLKNQNFQGHTEWITRFAIAGAVLYTASNDKTVKAWNIKDGQCMATYKGHKEAVSCMEVFGSILVTGSVDRSLRLWRAAREGKDDGVVIESTAELVGHTKMIFNVKLFGSTVYSASMDGTIRIWDAKSGTPLHVHKIDAVVSGFRVDFKLNNGDDTYIWSSEKHTIHTWNIKNGKFGAVFNGHRSDIKCMKRYSDYLFSGSEDRDVRQWSIKDGNCLMIIRNSTPVTALTFVDNKLFAGGDDGNIRMWSLAGVSSDGQGDLEEKEKKSRSLSNLFKKSPRKGGLLRASAGGSQDMKQTNEVYSSIMGKNDDNSPTRGNARIAPSFSNSSVVETQEDEELVGWYMGQWSREKAEEMLMKRGVDCLVVRSSSIPGCFALTKYFGTTKTFQHLLIITNEGRYLIKDSFDHSTYRDGRIPVGIRGR</sequence>
<feature type="repeat" description="WD" evidence="4">
    <location>
        <begin position="361"/>
        <end position="400"/>
    </location>
</feature>
<organism evidence="7 8">
    <name type="scientific">Planoprotostelium fungivorum</name>
    <dbReference type="NCBI Taxonomy" id="1890364"/>
    <lineage>
        <taxon>Eukaryota</taxon>
        <taxon>Amoebozoa</taxon>
        <taxon>Evosea</taxon>
        <taxon>Variosea</taxon>
        <taxon>Cavosteliida</taxon>
        <taxon>Cavosteliaceae</taxon>
        <taxon>Planoprotostelium</taxon>
    </lineage>
</organism>
<dbReference type="SMART" id="SM00320">
    <property type="entry name" value="WD40"/>
    <property type="match status" value="5"/>
</dbReference>
<dbReference type="PROSITE" id="PS00678">
    <property type="entry name" value="WD_REPEATS_1"/>
    <property type="match status" value="2"/>
</dbReference>
<evidence type="ECO:0000256" key="3">
    <source>
        <dbReference type="PROSITE-ProRule" id="PRU00191"/>
    </source>
</evidence>
<dbReference type="InParanoid" id="A0A2P6N8C8"/>
<dbReference type="Gene3D" id="3.30.505.10">
    <property type="entry name" value="SH2 domain"/>
    <property type="match status" value="1"/>
</dbReference>
<evidence type="ECO:0000256" key="4">
    <source>
        <dbReference type="PROSITE-ProRule" id="PRU00221"/>
    </source>
</evidence>
<evidence type="ECO:0000256" key="5">
    <source>
        <dbReference type="SAM" id="MobiDB-lite"/>
    </source>
</evidence>
<evidence type="ECO:0000259" key="6">
    <source>
        <dbReference type="PROSITE" id="PS50001"/>
    </source>
</evidence>
<dbReference type="SUPFAM" id="SSF50978">
    <property type="entry name" value="WD40 repeat-like"/>
    <property type="match status" value="1"/>
</dbReference>